<keyword evidence="1" id="KW-0812">Transmembrane</keyword>
<keyword evidence="1" id="KW-1133">Transmembrane helix</keyword>
<evidence type="ECO:0000313" key="2">
    <source>
        <dbReference type="EMBL" id="GHD18099.1"/>
    </source>
</evidence>
<feature type="transmembrane region" description="Helical" evidence="1">
    <location>
        <begin position="41"/>
        <end position="62"/>
    </location>
</feature>
<name>A0A919CGA4_9ACTN</name>
<gene>
    <name evidence="2" type="ORF">GCM10007147_07710</name>
</gene>
<evidence type="ECO:0000313" key="3">
    <source>
        <dbReference type="Proteomes" id="UP000654947"/>
    </source>
</evidence>
<feature type="transmembrane region" description="Helical" evidence="1">
    <location>
        <begin position="74"/>
        <end position="91"/>
    </location>
</feature>
<dbReference type="RefSeq" id="WP_017575162.1">
    <property type="nucleotide sequence ID" value="NZ_BMXL01000003.1"/>
</dbReference>
<dbReference type="AlphaFoldDB" id="A0A919CGA4"/>
<dbReference type="Proteomes" id="UP000654947">
    <property type="component" value="Unassembled WGS sequence"/>
</dbReference>
<accession>A0A919CGA4</accession>
<protein>
    <recommendedName>
        <fullName evidence="4">Integral membrane protein</fullName>
    </recommendedName>
</protein>
<comment type="caution">
    <text evidence="2">The sequence shown here is derived from an EMBL/GenBank/DDBJ whole genome shotgun (WGS) entry which is preliminary data.</text>
</comment>
<organism evidence="2 3">
    <name type="scientific">Nocardiopsis kunsanensis</name>
    <dbReference type="NCBI Taxonomy" id="141693"/>
    <lineage>
        <taxon>Bacteria</taxon>
        <taxon>Bacillati</taxon>
        <taxon>Actinomycetota</taxon>
        <taxon>Actinomycetes</taxon>
        <taxon>Streptosporangiales</taxon>
        <taxon>Nocardiopsidaceae</taxon>
        <taxon>Nocardiopsis</taxon>
    </lineage>
</organism>
<keyword evidence="3" id="KW-1185">Reference proteome</keyword>
<reference evidence="2 3" key="1">
    <citation type="journal article" date="2014" name="Int. J. Syst. Evol. Microbiol.">
        <title>Complete genome sequence of Corynebacterium casei LMG S-19264T (=DSM 44701T), isolated from a smear-ripened cheese.</title>
        <authorList>
            <consortium name="US DOE Joint Genome Institute (JGI-PGF)"/>
            <person name="Walter F."/>
            <person name="Albersmeier A."/>
            <person name="Kalinowski J."/>
            <person name="Ruckert C."/>
        </authorList>
    </citation>
    <scope>NUCLEOTIDE SEQUENCE [LARGE SCALE GENOMIC DNA]</scope>
    <source>
        <strain evidence="2 3">KCTC 19473</strain>
    </source>
</reference>
<proteinExistence type="predicted"/>
<keyword evidence="1" id="KW-0472">Membrane</keyword>
<evidence type="ECO:0000256" key="1">
    <source>
        <dbReference type="SAM" id="Phobius"/>
    </source>
</evidence>
<sequence length="133" mass="13706">MSSRPFTIVIAAALQALLGLAAVLGGLYSLYSAVIGQVNDVMSAIPLAAAGLGVGALLVFVARGLWQLNDWARTPVFLTQLFLAVIAYYMFTGEQYAAAALLGAVAVAAGAAVLSPPSTAVLFPAAQEPRKKR</sequence>
<evidence type="ECO:0008006" key="4">
    <source>
        <dbReference type="Google" id="ProtNLM"/>
    </source>
</evidence>
<feature type="transmembrane region" description="Helical" evidence="1">
    <location>
        <begin position="97"/>
        <end position="123"/>
    </location>
</feature>
<dbReference type="EMBL" id="BMXL01000003">
    <property type="protein sequence ID" value="GHD18099.1"/>
    <property type="molecule type" value="Genomic_DNA"/>
</dbReference>